<dbReference type="Pfam" id="PF01408">
    <property type="entry name" value="GFO_IDH_MocA"/>
    <property type="match status" value="1"/>
</dbReference>
<sequence>MKIVTAGIGLRAAHVLSILKDAMPEAEIVGYYDPLPDSALHVGGQTISDDAAKALIPDQTYPQFPDAPKIAQLREGFAACAQLRKDTQRFNDLSDMLAQTDADLLFVGSPNSFHLEHIKIGLAAGVRIFTEKPVVTTKEDTMELTALLAEHGTDRVMVGLVLRYSQHMVDLRAVLDDLGPIVSLEANEHIAPYHGAFFMRDWRRMVSWSGGFMLEKCCHDIDIYNMVTGSRPTRVASFGGRKSFVPENAPTANIENEIMHYKPSVWNTADDAFHSDGDIIDHQTAILHYDSGASLAFHTNLNTPDEHRRFCIMGTHGMAEGDFVRGNLKATARDGTIIADHDYTKMEATRASAHYGADHMMVDDIVGFLKGQTDSLPVGVVDALEAGLVAMALDEARIAGTMVDLTATWADFDTYGLRQ</sequence>
<dbReference type="EMBL" id="JAKGAQ010000001">
    <property type="protein sequence ID" value="MCF2870663.1"/>
    <property type="molecule type" value="Genomic_DNA"/>
</dbReference>
<dbReference type="Gene3D" id="3.40.50.720">
    <property type="entry name" value="NAD(P)-binding Rossmann-like Domain"/>
    <property type="match status" value="1"/>
</dbReference>
<dbReference type="Pfam" id="PF22725">
    <property type="entry name" value="GFO_IDH_MocA_C3"/>
    <property type="match status" value="1"/>
</dbReference>
<comment type="caution">
    <text evidence="3">The sequence shown here is derived from an EMBL/GenBank/DDBJ whole genome shotgun (WGS) entry which is preliminary data.</text>
</comment>
<evidence type="ECO:0000313" key="3">
    <source>
        <dbReference type="EMBL" id="MCF2870663.1"/>
    </source>
</evidence>
<name>A0ABS9CX86_9RHOB</name>
<proteinExistence type="predicted"/>
<reference evidence="3 4" key="1">
    <citation type="submission" date="2022-01" db="EMBL/GenBank/DDBJ databases">
        <title>Octadecabacter sp. nov., isolated from a marine alga.</title>
        <authorList>
            <person name="Jin M.S."/>
            <person name="Kim H.M."/>
            <person name="Han D.M."/>
            <person name="Jung J.J."/>
            <person name="Jeon C.O."/>
        </authorList>
    </citation>
    <scope>NUCLEOTIDE SEQUENCE [LARGE SCALE GENOMIC DNA]</scope>
    <source>
        <strain evidence="3 4">G9-8</strain>
    </source>
</reference>
<dbReference type="InterPro" id="IPR036291">
    <property type="entry name" value="NAD(P)-bd_dom_sf"/>
</dbReference>
<dbReference type="InterPro" id="IPR051450">
    <property type="entry name" value="Gfo/Idh/MocA_Oxidoreductases"/>
</dbReference>
<accession>A0ABS9CX86</accession>
<protein>
    <submittedName>
        <fullName evidence="3">Gfo/Idh/MocA family oxidoreductase</fullName>
    </submittedName>
</protein>
<dbReference type="PANTHER" id="PTHR43377">
    <property type="entry name" value="BILIVERDIN REDUCTASE A"/>
    <property type="match status" value="1"/>
</dbReference>
<evidence type="ECO:0000313" key="4">
    <source>
        <dbReference type="Proteomes" id="UP001200557"/>
    </source>
</evidence>
<evidence type="ECO:0000259" key="2">
    <source>
        <dbReference type="Pfam" id="PF22725"/>
    </source>
</evidence>
<dbReference type="InterPro" id="IPR055170">
    <property type="entry name" value="GFO_IDH_MocA-like_dom"/>
</dbReference>
<dbReference type="PANTHER" id="PTHR43377:SF2">
    <property type="entry name" value="BINDING ROSSMANN FOLD OXIDOREDUCTASE, PUTATIVE (AFU_ORTHOLOGUE AFUA_4G00560)-RELATED"/>
    <property type="match status" value="1"/>
</dbReference>
<evidence type="ECO:0000259" key="1">
    <source>
        <dbReference type="Pfam" id="PF01408"/>
    </source>
</evidence>
<feature type="domain" description="GFO/IDH/MocA-like oxidoreductase" evidence="2">
    <location>
        <begin position="178"/>
        <end position="319"/>
    </location>
</feature>
<organism evidence="3 4">
    <name type="scientific">Octadecabacter dasysiphoniae</name>
    <dbReference type="NCBI Taxonomy" id="2909341"/>
    <lineage>
        <taxon>Bacteria</taxon>
        <taxon>Pseudomonadati</taxon>
        <taxon>Pseudomonadota</taxon>
        <taxon>Alphaproteobacteria</taxon>
        <taxon>Rhodobacterales</taxon>
        <taxon>Roseobacteraceae</taxon>
        <taxon>Octadecabacter</taxon>
    </lineage>
</organism>
<dbReference type="InterPro" id="IPR000683">
    <property type="entry name" value="Gfo/Idh/MocA-like_OxRdtase_N"/>
</dbReference>
<dbReference type="Gene3D" id="3.30.360.10">
    <property type="entry name" value="Dihydrodipicolinate Reductase, domain 2"/>
    <property type="match status" value="1"/>
</dbReference>
<dbReference type="Proteomes" id="UP001200557">
    <property type="component" value="Unassembled WGS sequence"/>
</dbReference>
<dbReference type="SUPFAM" id="SSF51735">
    <property type="entry name" value="NAD(P)-binding Rossmann-fold domains"/>
    <property type="match status" value="1"/>
</dbReference>
<feature type="domain" description="Gfo/Idh/MocA-like oxidoreductase N-terminal" evidence="1">
    <location>
        <begin position="72"/>
        <end position="159"/>
    </location>
</feature>
<dbReference type="RefSeq" id="WP_235224760.1">
    <property type="nucleotide sequence ID" value="NZ_JAKGAQ010000001.1"/>
</dbReference>
<keyword evidence="4" id="KW-1185">Reference proteome</keyword>
<gene>
    <name evidence="3" type="ORF">L0664_06260</name>
</gene>
<dbReference type="SUPFAM" id="SSF55347">
    <property type="entry name" value="Glyceraldehyde-3-phosphate dehydrogenase-like, C-terminal domain"/>
    <property type="match status" value="1"/>
</dbReference>